<dbReference type="Pfam" id="PF26639">
    <property type="entry name" value="Het-6_barrel"/>
    <property type="match status" value="1"/>
</dbReference>
<dbReference type="InterPro" id="IPR010730">
    <property type="entry name" value="HET"/>
</dbReference>
<organism evidence="3 4">
    <name type="scientific">Xylaria arbuscula</name>
    <dbReference type="NCBI Taxonomy" id="114810"/>
    <lineage>
        <taxon>Eukaryota</taxon>
        <taxon>Fungi</taxon>
        <taxon>Dikarya</taxon>
        <taxon>Ascomycota</taxon>
        <taxon>Pezizomycotina</taxon>
        <taxon>Sordariomycetes</taxon>
        <taxon>Xylariomycetidae</taxon>
        <taxon>Xylariales</taxon>
        <taxon>Xylariaceae</taxon>
        <taxon>Xylaria</taxon>
    </lineage>
</organism>
<evidence type="ECO:0000259" key="2">
    <source>
        <dbReference type="Pfam" id="PF06985"/>
    </source>
</evidence>
<dbReference type="PANTHER" id="PTHR24148:SF64">
    <property type="entry name" value="HETEROKARYON INCOMPATIBILITY DOMAIN-CONTAINING PROTEIN"/>
    <property type="match status" value="1"/>
</dbReference>
<comment type="caution">
    <text evidence="3">The sequence shown here is derived from an EMBL/GenBank/DDBJ whole genome shotgun (WGS) entry which is preliminary data.</text>
</comment>
<feature type="compositionally biased region" description="Low complexity" evidence="1">
    <location>
        <begin position="432"/>
        <end position="444"/>
    </location>
</feature>
<sequence>MDHVYDPLPTGAFIRLLDIVDLNSTSGQFVCSFRTVQLDGESVPEYAALSYTWDHPATRVSSIAVSNSPESSLPLSQTLHEFFKELKRRRMCSETLWIDALCIDQGNTAERAAQVAIMDRVFSSAQNVIVWLGSSTPESHKAFKFINSKRHLPWPAGWRDIPDDEAKAGLEGVMSAVLSRPWFRRTWVVQEATLNHSVEVICGRDSTEIGTLQRCVLAAWRFVESWALFNPEPAVLGMWCATRLFVIRDEFLQRGSVRFERLLQHAYCCECSDKRDAVFAFLGLADKSLSLPAPNYSVPVGEKPEYDAAVDQVYYDTAVALLCHGLSLDALALAGDTLSHRDGVPSWVPDLRYISFEDPFTTVDRAHWNAGGPMFTKAELAAPGKLKVRCSIVDTVDTVCTEFEWDSVAAHQKAMREVLALASRLLRTPRSTSSSSTRIMASSSKQENEDDDEGSTIWMNRLVSILTYGLGIDGQPIGLEYRAFFNDWLRWLQTNPSDEDYAQIYSNKFYRALNMRLESWRVFSTTRGFFCIGGGETKVGDKVCIVPGCRFPLLVRLKTECQGPAVSIDAILIYWCYVDGLMDGGWLDTNHADVELVLS</sequence>
<protein>
    <recommendedName>
        <fullName evidence="2">Heterokaryon incompatibility domain-containing protein</fullName>
    </recommendedName>
</protein>
<feature type="domain" description="Heterokaryon incompatibility" evidence="2">
    <location>
        <begin position="46"/>
        <end position="191"/>
    </location>
</feature>
<dbReference type="Proteomes" id="UP001148614">
    <property type="component" value="Unassembled WGS sequence"/>
</dbReference>
<dbReference type="AlphaFoldDB" id="A0A9W8NKL0"/>
<dbReference type="InterPro" id="IPR052895">
    <property type="entry name" value="HetReg/Transcr_Mod"/>
</dbReference>
<feature type="region of interest" description="Disordered" evidence="1">
    <location>
        <begin position="432"/>
        <end position="452"/>
    </location>
</feature>
<evidence type="ECO:0000313" key="4">
    <source>
        <dbReference type="Proteomes" id="UP001148614"/>
    </source>
</evidence>
<dbReference type="PANTHER" id="PTHR24148">
    <property type="entry name" value="ANKYRIN REPEAT DOMAIN-CONTAINING PROTEIN 39 HOMOLOG-RELATED"/>
    <property type="match status" value="1"/>
</dbReference>
<reference evidence="3" key="1">
    <citation type="submission" date="2022-07" db="EMBL/GenBank/DDBJ databases">
        <title>Genome Sequence of Xylaria arbuscula.</title>
        <authorList>
            <person name="Buettner E."/>
        </authorList>
    </citation>
    <scope>NUCLEOTIDE SEQUENCE</scope>
    <source>
        <strain evidence="3">VT107</strain>
    </source>
</reference>
<dbReference type="Pfam" id="PF06985">
    <property type="entry name" value="HET"/>
    <property type="match status" value="1"/>
</dbReference>
<gene>
    <name evidence="3" type="ORF">NPX13_g2495</name>
</gene>
<proteinExistence type="predicted"/>
<accession>A0A9W8NKL0</accession>
<evidence type="ECO:0000256" key="1">
    <source>
        <dbReference type="SAM" id="MobiDB-lite"/>
    </source>
</evidence>
<name>A0A9W8NKL0_9PEZI</name>
<keyword evidence="4" id="KW-1185">Reference proteome</keyword>
<dbReference type="VEuPathDB" id="FungiDB:F4678DRAFT_442455"/>
<dbReference type="EMBL" id="JANPWZ010000264">
    <property type="protein sequence ID" value="KAJ3578068.1"/>
    <property type="molecule type" value="Genomic_DNA"/>
</dbReference>
<evidence type="ECO:0000313" key="3">
    <source>
        <dbReference type="EMBL" id="KAJ3578068.1"/>
    </source>
</evidence>